<dbReference type="Proteomes" id="UP000038083">
    <property type="component" value="Unassembled WGS sequence"/>
</dbReference>
<dbReference type="RefSeq" id="WP_041991710.1">
    <property type="nucleotide sequence ID" value="NZ_CDOD01000017.1"/>
</dbReference>
<gene>
    <name evidence="1" type="ORF">CCYN2B_240015</name>
    <name evidence="2" type="ORF">CCYN74_430025</name>
</gene>
<dbReference type="STRING" id="28189.CCYN74_430025"/>
<organism evidence="1 3">
    <name type="scientific">Capnocytophaga cynodegmi</name>
    <dbReference type="NCBI Taxonomy" id="28189"/>
    <lineage>
        <taxon>Bacteria</taxon>
        <taxon>Pseudomonadati</taxon>
        <taxon>Bacteroidota</taxon>
        <taxon>Flavobacteriia</taxon>
        <taxon>Flavobacteriales</taxon>
        <taxon>Flavobacteriaceae</taxon>
        <taxon>Capnocytophaga</taxon>
    </lineage>
</organism>
<dbReference type="Proteomes" id="UP000038055">
    <property type="component" value="Unassembled WGS sequence"/>
</dbReference>
<dbReference type="EMBL" id="CDOD01000017">
    <property type="protein sequence ID" value="CEN34899.1"/>
    <property type="molecule type" value="Genomic_DNA"/>
</dbReference>
<reference evidence="3 4" key="1">
    <citation type="submission" date="2015-01" db="EMBL/GenBank/DDBJ databases">
        <authorList>
            <person name="MANFREDI Pablo"/>
        </authorList>
    </citation>
    <scope>NUCLEOTIDE SEQUENCE [LARGE SCALE GENOMIC DNA]</scope>
    <source>
        <strain evidence="2 4">Ccy74</strain>
        <strain evidence="1 3">Ccyn2B</strain>
    </source>
</reference>
<dbReference type="OrthoDB" id="1448839at2"/>
<evidence type="ECO:0000313" key="2">
    <source>
        <dbReference type="EMBL" id="CEN40561.1"/>
    </source>
</evidence>
<dbReference type="EMBL" id="CDOG01000038">
    <property type="protein sequence ID" value="CEN40561.1"/>
    <property type="molecule type" value="Genomic_DNA"/>
</dbReference>
<proteinExistence type="predicted"/>
<accession>A0A0B7H8N1</accession>
<name>A0A0B7H8N1_9FLAO</name>
<protein>
    <submittedName>
        <fullName evidence="1">Uncharacterized protein</fullName>
    </submittedName>
</protein>
<dbReference type="AlphaFoldDB" id="A0A0B7H8N1"/>
<keyword evidence="3" id="KW-1185">Reference proteome</keyword>
<sequence length="101" mass="11560">MTRKGLYNAITVTKNTNLDFLQMSDGEGIIHFTLVNAGDTILVLDDSTQEEILPGETFVIESPVAIVNDMFRIKFKKDENHHTNKVIIRYIVEKQCFTKNE</sequence>
<evidence type="ECO:0000313" key="1">
    <source>
        <dbReference type="EMBL" id="CEN34899.1"/>
    </source>
</evidence>
<evidence type="ECO:0000313" key="4">
    <source>
        <dbReference type="Proteomes" id="UP000038083"/>
    </source>
</evidence>
<evidence type="ECO:0000313" key="3">
    <source>
        <dbReference type="Proteomes" id="UP000038055"/>
    </source>
</evidence>